<keyword evidence="1" id="KW-0812">Transmembrane</keyword>
<evidence type="ECO:0000313" key="3">
    <source>
        <dbReference type="Proteomes" id="UP000298663"/>
    </source>
</evidence>
<sequence length="81" mass="9432">MTADYSTIIFTIDRSTIWQLWLALLVLAFLIVLAISPCVFSSIYLVHRAVLKYRKSRHFQRIAMEELEAHVSVPNLILTRQ</sequence>
<dbReference type="EMBL" id="AZBU02000002">
    <property type="protein sequence ID" value="TKR95780.1"/>
    <property type="molecule type" value="Genomic_DNA"/>
</dbReference>
<dbReference type="AlphaFoldDB" id="A0A4U5PH05"/>
<protein>
    <submittedName>
        <fullName evidence="2">Uncharacterized protein</fullName>
    </submittedName>
</protein>
<proteinExistence type="predicted"/>
<reference evidence="2 3" key="1">
    <citation type="journal article" date="2015" name="Genome Biol.">
        <title>Comparative genomics of Steinernema reveals deeply conserved gene regulatory networks.</title>
        <authorList>
            <person name="Dillman A.R."/>
            <person name="Macchietto M."/>
            <person name="Porter C.F."/>
            <person name="Rogers A."/>
            <person name="Williams B."/>
            <person name="Antoshechkin I."/>
            <person name="Lee M.M."/>
            <person name="Goodwin Z."/>
            <person name="Lu X."/>
            <person name="Lewis E.E."/>
            <person name="Goodrich-Blair H."/>
            <person name="Stock S.P."/>
            <person name="Adams B.J."/>
            <person name="Sternberg P.W."/>
            <person name="Mortazavi A."/>
        </authorList>
    </citation>
    <scope>NUCLEOTIDE SEQUENCE [LARGE SCALE GENOMIC DNA]</scope>
    <source>
        <strain evidence="2 3">ALL</strain>
    </source>
</reference>
<evidence type="ECO:0000313" key="2">
    <source>
        <dbReference type="EMBL" id="TKR95780.1"/>
    </source>
</evidence>
<comment type="caution">
    <text evidence="2">The sequence shown here is derived from an EMBL/GenBank/DDBJ whole genome shotgun (WGS) entry which is preliminary data.</text>
</comment>
<keyword evidence="1" id="KW-0472">Membrane</keyword>
<reference evidence="2 3" key="2">
    <citation type="journal article" date="2019" name="G3 (Bethesda)">
        <title>Hybrid Assembly of the Genome of the Entomopathogenic Nematode Steinernema carpocapsae Identifies the X-Chromosome.</title>
        <authorList>
            <person name="Serra L."/>
            <person name="Macchietto M."/>
            <person name="Macias-Munoz A."/>
            <person name="McGill C.J."/>
            <person name="Rodriguez I.M."/>
            <person name="Rodriguez B."/>
            <person name="Murad R."/>
            <person name="Mortazavi A."/>
        </authorList>
    </citation>
    <scope>NUCLEOTIDE SEQUENCE [LARGE SCALE GENOMIC DNA]</scope>
    <source>
        <strain evidence="2 3">ALL</strain>
    </source>
</reference>
<name>A0A4U5PH05_STECR</name>
<evidence type="ECO:0000256" key="1">
    <source>
        <dbReference type="SAM" id="Phobius"/>
    </source>
</evidence>
<dbReference type="Proteomes" id="UP000298663">
    <property type="component" value="Unassembled WGS sequence"/>
</dbReference>
<keyword evidence="3" id="KW-1185">Reference proteome</keyword>
<gene>
    <name evidence="2" type="ORF">L596_009904</name>
</gene>
<feature type="transmembrane region" description="Helical" evidence="1">
    <location>
        <begin position="20"/>
        <end position="46"/>
    </location>
</feature>
<accession>A0A4U5PH05</accession>
<keyword evidence="1" id="KW-1133">Transmembrane helix</keyword>
<organism evidence="2 3">
    <name type="scientific">Steinernema carpocapsae</name>
    <name type="common">Entomopathogenic nematode</name>
    <dbReference type="NCBI Taxonomy" id="34508"/>
    <lineage>
        <taxon>Eukaryota</taxon>
        <taxon>Metazoa</taxon>
        <taxon>Ecdysozoa</taxon>
        <taxon>Nematoda</taxon>
        <taxon>Chromadorea</taxon>
        <taxon>Rhabditida</taxon>
        <taxon>Tylenchina</taxon>
        <taxon>Panagrolaimomorpha</taxon>
        <taxon>Strongyloidoidea</taxon>
        <taxon>Steinernematidae</taxon>
        <taxon>Steinernema</taxon>
    </lineage>
</organism>